<dbReference type="EMBL" id="SEOQ01000167">
    <property type="protein sequence ID" value="TFY68276.1"/>
    <property type="molecule type" value="Genomic_DNA"/>
</dbReference>
<dbReference type="SUPFAM" id="SSF52949">
    <property type="entry name" value="Macro domain-like"/>
    <property type="match status" value="1"/>
</dbReference>
<protein>
    <recommendedName>
        <fullName evidence="1">Microbial-type PARG catalytic domain-containing protein</fullName>
    </recommendedName>
</protein>
<dbReference type="Proteomes" id="UP000298327">
    <property type="component" value="Unassembled WGS sequence"/>
</dbReference>
<accession>A0A4Y9Z0C3</accession>
<dbReference type="InterPro" id="IPR043472">
    <property type="entry name" value="Macro_dom-like"/>
</dbReference>
<dbReference type="PANTHER" id="PTHR35596:SF1">
    <property type="entry name" value="MICROBIAL-TYPE PARG CATALYTIC DOMAIN-CONTAINING PROTEIN"/>
    <property type="match status" value="1"/>
</dbReference>
<gene>
    <name evidence="2" type="ORF">EVG20_g3616</name>
</gene>
<evidence type="ECO:0000259" key="1">
    <source>
        <dbReference type="Pfam" id="PF10021"/>
    </source>
</evidence>
<dbReference type="Gene3D" id="3.40.220.10">
    <property type="entry name" value="Leucine Aminopeptidase, subunit E, domain 1"/>
    <property type="match status" value="1"/>
</dbReference>
<comment type="caution">
    <text evidence="2">The sequence shown here is derived from an EMBL/GenBank/DDBJ whole genome shotgun (WGS) entry which is preliminary data.</text>
</comment>
<dbReference type="InterPro" id="IPR012664">
    <property type="entry name" value="CHP02452"/>
</dbReference>
<name>A0A4Y9Z0C3_9AGAM</name>
<dbReference type="PANTHER" id="PTHR35596">
    <property type="entry name" value="DUF2263 DOMAIN-CONTAINING PROTEIN"/>
    <property type="match status" value="1"/>
</dbReference>
<dbReference type="Pfam" id="PF10021">
    <property type="entry name" value="PARG_cat_microb"/>
    <property type="match status" value="1"/>
</dbReference>
<sequence>MSSTPEERKHIAEDTIARTPSIVEATPGASDKSWFVPEQLPPLDPSKCPNFPPTPVEVVGTDTFTTARNLMREYPLDGEVAVLNLASDERRAGGWIGWYTRTQEEALCYSSTLYATLREEYYPWPNLGPGSVAGIFSPDIVIFKDDLCNDCVDLPVEERRIVSVITVAGPRKPELTKDGELVKASDLEDFRGKIRLVYRMAATYGKHAVVLGALGCGVYACPGKLVAREMKNVLLEKEFKGWFSHIVFAVYRPPTGSETYDEFEDAFEGVAV</sequence>
<reference evidence="2 3" key="1">
    <citation type="submission" date="2019-02" db="EMBL/GenBank/DDBJ databases">
        <title>Genome sequencing of the rare red list fungi Dentipellis fragilis.</title>
        <authorList>
            <person name="Buettner E."/>
            <person name="Kellner H."/>
        </authorList>
    </citation>
    <scope>NUCLEOTIDE SEQUENCE [LARGE SCALE GENOMIC DNA]</scope>
    <source>
        <strain evidence="2 3">DSM 105465</strain>
    </source>
</reference>
<dbReference type="InterPro" id="IPR019261">
    <property type="entry name" value="PARG_cat_microbial"/>
</dbReference>
<evidence type="ECO:0000313" key="2">
    <source>
        <dbReference type="EMBL" id="TFY68276.1"/>
    </source>
</evidence>
<dbReference type="OrthoDB" id="9985428at2759"/>
<feature type="domain" description="Microbial-type PARG catalytic" evidence="1">
    <location>
        <begin position="54"/>
        <end position="145"/>
    </location>
</feature>
<organism evidence="2 3">
    <name type="scientific">Dentipellis fragilis</name>
    <dbReference type="NCBI Taxonomy" id="205917"/>
    <lineage>
        <taxon>Eukaryota</taxon>
        <taxon>Fungi</taxon>
        <taxon>Dikarya</taxon>
        <taxon>Basidiomycota</taxon>
        <taxon>Agaricomycotina</taxon>
        <taxon>Agaricomycetes</taxon>
        <taxon>Russulales</taxon>
        <taxon>Hericiaceae</taxon>
        <taxon>Dentipellis</taxon>
    </lineage>
</organism>
<keyword evidence="3" id="KW-1185">Reference proteome</keyword>
<dbReference type="STRING" id="205917.A0A4Y9Z0C3"/>
<proteinExistence type="predicted"/>
<dbReference type="AlphaFoldDB" id="A0A4Y9Z0C3"/>
<evidence type="ECO:0000313" key="3">
    <source>
        <dbReference type="Proteomes" id="UP000298327"/>
    </source>
</evidence>
<dbReference type="NCBIfam" id="TIGR02452">
    <property type="entry name" value="TIGR02452 family protein"/>
    <property type="match status" value="1"/>
</dbReference>